<evidence type="ECO:0008006" key="3">
    <source>
        <dbReference type="Google" id="ProtNLM"/>
    </source>
</evidence>
<dbReference type="EMBL" id="JAJATZ010000013">
    <property type="protein sequence ID" value="MCB5200837.1"/>
    <property type="molecule type" value="Genomic_DNA"/>
</dbReference>
<name>A0ABS8BYN5_9RHOB</name>
<evidence type="ECO:0000313" key="2">
    <source>
        <dbReference type="Proteomes" id="UP001138961"/>
    </source>
</evidence>
<accession>A0ABS8BYN5</accession>
<reference evidence="1" key="1">
    <citation type="submission" date="2021-10" db="EMBL/GenBank/DDBJ databases">
        <title>Loktanella gaetbuli sp. nov., isolated from a tidal flat.</title>
        <authorList>
            <person name="Park S."/>
            <person name="Yoon J.-H."/>
        </authorList>
    </citation>
    <scope>NUCLEOTIDE SEQUENCE</scope>
    <source>
        <strain evidence="1">TSTF-M6</strain>
    </source>
</reference>
<gene>
    <name evidence="1" type="ORF">LGQ03_16485</name>
</gene>
<evidence type="ECO:0000313" key="1">
    <source>
        <dbReference type="EMBL" id="MCB5200837.1"/>
    </source>
</evidence>
<organism evidence="1 2">
    <name type="scientific">Loktanella gaetbuli</name>
    <dbReference type="NCBI Taxonomy" id="2881335"/>
    <lineage>
        <taxon>Bacteria</taxon>
        <taxon>Pseudomonadati</taxon>
        <taxon>Pseudomonadota</taxon>
        <taxon>Alphaproteobacteria</taxon>
        <taxon>Rhodobacterales</taxon>
        <taxon>Roseobacteraceae</taxon>
        <taxon>Loktanella</taxon>
    </lineage>
</organism>
<protein>
    <recommendedName>
        <fullName evidence="3">Sulfotransferase family protein</fullName>
    </recommendedName>
</protein>
<comment type="caution">
    <text evidence="1">The sequence shown here is derived from an EMBL/GenBank/DDBJ whole genome shotgun (WGS) entry which is preliminary data.</text>
</comment>
<proteinExistence type="predicted"/>
<sequence length="303" mass="33643">MSHSPLDIVFHIGAHKTATTHLQHSIGNVSDKLAEAGIQFFGPQSLRQPGKRLEARFNLPFNPRKSNADPRPSDVVLDEMVQGGHRLLLSEENYIGVLFDRSTDGPMHRIAAPLYPTAGERLMALAHKIAPEGIDVCLGVREPAGFLNSAYGQAFLAGHFIHVNKFKQQNPLSLVDWADLVARLRMTPGVRNITVWRQEDYHLCTDQILRVMLGDAARHVVPIRRLVNPGLSQAAVQHVLEMRSAGHDGPLAHLARTEFPIGPTRPAYKAYDREERLLSSEFYQAQIAALDLMDGVTLLRPQG</sequence>
<keyword evidence="2" id="KW-1185">Reference proteome</keyword>
<dbReference type="RefSeq" id="WP_226749287.1">
    <property type="nucleotide sequence ID" value="NZ_JAJATZ010000013.1"/>
</dbReference>
<dbReference type="Proteomes" id="UP001138961">
    <property type="component" value="Unassembled WGS sequence"/>
</dbReference>